<dbReference type="AlphaFoldDB" id="C7BU71"/>
<evidence type="ECO:0000313" key="1">
    <source>
        <dbReference type="EMBL" id="CAQ82151.1"/>
    </source>
</evidence>
<sequence length="74" mass="8957">MPAESSPYWLFSAWPDNVYQRCVGQWWRIIGRSSALASVYLQKTFVRVFFQQILYFWWFFYTKTNVIDSNSSQI</sequence>
<dbReference type="Proteomes" id="UP000002747">
    <property type="component" value="Chromosome"/>
</dbReference>
<protein>
    <submittedName>
        <fullName evidence="1">Uncharacterized protein</fullName>
    </submittedName>
</protein>
<proteinExistence type="predicted"/>
<dbReference type="KEGG" id="pay:PAU_00058"/>
<evidence type="ECO:0000313" key="2">
    <source>
        <dbReference type="Proteomes" id="UP000002747"/>
    </source>
</evidence>
<gene>
    <name evidence="1" type="ordered locus">PAU_00058</name>
</gene>
<accession>C7BU71</accession>
<dbReference type="EMBL" id="FM162591">
    <property type="protein sequence ID" value="CAQ82151.1"/>
    <property type="molecule type" value="Genomic_DNA"/>
</dbReference>
<reference evidence="1 2" key="1">
    <citation type="journal article" date="2009" name="BMC Genomics">
        <title>Comparative genomics of the emerging human pathogen Photorhabdus asymbiotica with the insect pathogen Photorhabdus luminescens.</title>
        <authorList>
            <person name="Wilkinson P."/>
            <person name="Waterfield N.R."/>
            <person name="Crossman L."/>
            <person name="Corton C."/>
            <person name="Sanchez-Contreras M."/>
            <person name="Vlisidou I."/>
            <person name="Barron A."/>
            <person name="Bignell A."/>
            <person name="Clark L."/>
            <person name="Ormond D."/>
            <person name="Mayho M."/>
            <person name="Bason N."/>
            <person name="Smith F."/>
            <person name="Simmonds M."/>
            <person name="Churcher C."/>
            <person name="Harris D."/>
            <person name="Thompson N.R."/>
            <person name="Quail M."/>
            <person name="Parkhill J."/>
            <person name="ffrench-Constant R.H."/>
        </authorList>
    </citation>
    <scope>NUCLEOTIDE SEQUENCE [LARGE SCALE GENOMIC DNA]</scope>
    <source>
        <strain evidence="2">ATCC 43949 / 3105-77</strain>
    </source>
</reference>
<organism evidence="1 2">
    <name type="scientific">Photorhabdus asymbiotica subsp. asymbiotica (strain ATCC 43949 / 3105-77)</name>
    <name type="common">Xenorhabdus luminescens (strain 2)</name>
    <dbReference type="NCBI Taxonomy" id="553480"/>
    <lineage>
        <taxon>Bacteria</taxon>
        <taxon>Pseudomonadati</taxon>
        <taxon>Pseudomonadota</taxon>
        <taxon>Gammaproteobacteria</taxon>
        <taxon>Enterobacterales</taxon>
        <taxon>Morganellaceae</taxon>
        <taxon>Photorhabdus</taxon>
    </lineage>
</organism>
<name>C7BU71_PHOAA</name>